<evidence type="ECO:0000259" key="2">
    <source>
        <dbReference type="Pfam" id="PF13579"/>
    </source>
</evidence>
<evidence type="ECO:0000313" key="4">
    <source>
        <dbReference type="Proteomes" id="UP000198607"/>
    </source>
</evidence>
<proteinExistence type="predicted"/>
<dbReference type="CDD" id="cd03808">
    <property type="entry name" value="GT4_CapM-like"/>
    <property type="match status" value="1"/>
</dbReference>
<evidence type="ECO:0000313" key="3">
    <source>
        <dbReference type="EMBL" id="SDH63240.1"/>
    </source>
</evidence>
<dbReference type="GO" id="GO:0016757">
    <property type="term" value="F:glycosyltransferase activity"/>
    <property type="evidence" value="ECO:0007669"/>
    <property type="project" value="InterPro"/>
</dbReference>
<organism evidence="3 4">
    <name type="scientific">Propionivibrio dicarboxylicus</name>
    <dbReference type="NCBI Taxonomy" id="83767"/>
    <lineage>
        <taxon>Bacteria</taxon>
        <taxon>Pseudomonadati</taxon>
        <taxon>Pseudomonadota</taxon>
        <taxon>Betaproteobacteria</taxon>
        <taxon>Rhodocyclales</taxon>
        <taxon>Rhodocyclaceae</taxon>
        <taxon>Propionivibrio</taxon>
    </lineage>
</organism>
<name>A0A1G8E0H1_9RHOO</name>
<accession>A0A1G8E0H1</accession>
<dbReference type="InterPro" id="IPR001296">
    <property type="entry name" value="Glyco_trans_1"/>
</dbReference>
<evidence type="ECO:0000259" key="1">
    <source>
        <dbReference type="Pfam" id="PF00534"/>
    </source>
</evidence>
<dbReference type="Pfam" id="PF13579">
    <property type="entry name" value="Glyco_trans_4_4"/>
    <property type="match status" value="1"/>
</dbReference>
<dbReference type="EMBL" id="FNCY01000007">
    <property type="protein sequence ID" value="SDH63240.1"/>
    <property type="molecule type" value="Genomic_DNA"/>
</dbReference>
<feature type="domain" description="Glycosyltransferase subfamily 4-like N-terminal" evidence="2">
    <location>
        <begin position="41"/>
        <end position="181"/>
    </location>
</feature>
<reference evidence="3 4" key="1">
    <citation type="submission" date="2016-10" db="EMBL/GenBank/DDBJ databases">
        <authorList>
            <person name="de Groot N.N."/>
        </authorList>
    </citation>
    <scope>NUCLEOTIDE SEQUENCE [LARGE SCALE GENOMIC DNA]</scope>
    <source>
        <strain evidence="3 4">DSM 5885</strain>
    </source>
</reference>
<dbReference type="PANTHER" id="PTHR12526">
    <property type="entry name" value="GLYCOSYLTRANSFERASE"/>
    <property type="match status" value="1"/>
</dbReference>
<dbReference type="Gene3D" id="3.40.50.2000">
    <property type="entry name" value="Glycogen Phosphorylase B"/>
    <property type="match status" value="2"/>
</dbReference>
<dbReference type="AlphaFoldDB" id="A0A1G8E0H1"/>
<dbReference type="RefSeq" id="WP_091937149.1">
    <property type="nucleotide sequence ID" value="NZ_FNCY01000007.1"/>
</dbReference>
<keyword evidence="4" id="KW-1185">Reference proteome</keyword>
<sequence length="394" mass="43698">MKPNSDQYHIGEQGKRNIIFVATTPFAVNAFLRTHLIALARTYNVTLCVNTQVYPLEEEIAHAVRVQHIDIARKISPRHDLRALLQLWRYFRAHHPAAVHSMTPKAGLLAMLAAKLACVPRRFHTFTGQVWATRRGIARTLFKSIDWLIAACASQVFADSVSQCRFLESESVVPTGGVTVLGDGSVAGVDLDRFRPDPTARAALRAQMQISEHIPVFLFLGRMVRDKGVYDLLDAFARINAEHPDWALWMVGPDEDGLQAELEQRSKTLGLRVHWFGRTFEPERYMAAADAFVLPSYREGFGSVVIEAAACGRPAIAYRIDGVIDAIVDAQTGLLVEKGNIDALAAAIAKLGNDRDEMARLGTAAYTRALRDFSSTTVSAAWLAFYATELDRYT</sequence>
<dbReference type="Pfam" id="PF00534">
    <property type="entry name" value="Glycos_transf_1"/>
    <property type="match status" value="1"/>
</dbReference>
<feature type="domain" description="Glycosyl transferase family 1" evidence="1">
    <location>
        <begin position="203"/>
        <end position="367"/>
    </location>
</feature>
<dbReference type="InterPro" id="IPR028098">
    <property type="entry name" value="Glyco_trans_4-like_N"/>
</dbReference>
<dbReference type="Proteomes" id="UP000198607">
    <property type="component" value="Unassembled WGS sequence"/>
</dbReference>
<dbReference type="SUPFAM" id="SSF53756">
    <property type="entry name" value="UDP-Glycosyltransferase/glycogen phosphorylase"/>
    <property type="match status" value="1"/>
</dbReference>
<dbReference type="OrthoDB" id="9775208at2"/>
<dbReference type="PANTHER" id="PTHR12526:SF630">
    <property type="entry name" value="GLYCOSYLTRANSFERASE"/>
    <property type="match status" value="1"/>
</dbReference>
<keyword evidence="3" id="KW-0808">Transferase</keyword>
<gene>
    <name evidence="3" type="ORF">SAMN05660652_01992</name>
</gene>
<dbReference type="STRING" id="83767.SAMN05660652_01992"/>
<protein>
    <submittedName>
        <fullName evidence="3">Glycosyltransferase involved in cell wall bisynthesis</fullName>
    </submittedName>
</protein>